<feature type="transmembrane region" description="Helical" evidence="6">
    <location>
        <begin position="242"/>
        <end position="261"/>
    </location>
</feature>
<accession>A0A6B0SDW9</accession>
<feature type="transmembrane region" description="Helical" evidence="6">
    <location>
        <begin position="152"/>
        <end position="176"/>
    </location>
</feature>
<dbReference type="Proteomes" id="UP000471521">
    <property type="component" value="Unassembled WGS sequence"/>
</dbReference>
<feature type="transmembrane region" description="Helical" evidence="6">
    <location>
        <begin position="90"/>
        <end position="108"/>
    </location>
</feature>
<dbReference type="InterPro" id="IPR050833">
    <property type="entry name" value="Poly_Biosynth_Transport"/>
</dbReference>
<feature type="transmembrane region" description="Helical" evidence="6">
    <location>
        <begin position="334"/>
        <end position="353"/>
    </location>
</feature>
<feature type="transmembrane region" description="Helical" evidence="6">
    <location>
        <begin position="20"/>
        <end position="37"/>
    </location>
</feature>
<protein>
    <submittedName>
        <fullName evidence="7">Oligosaccharide flippase family protein</fullName>
    </submittedName>
</protein>
<dbReference type="CDD" id="cd13128">
    <property type="entry name" value="MATE_Wzx_like"/>
    <property type="match status" value="1"/>
</dbReference>
<evidence type="ECO:0000256" key="2">
    <source>
        <dbReference type="ARBA" id="ARBA00022475"/>
    </source>
</evidence>
<feature type="transmembrane region" description="Helical" evidence="6">
    <location>
        <begin position="431"/>
        <end position="449"/>
    </location>
</feature>
<feature type="transmembrane region" description="Helical" evidence="6">
    <location>
        <begin position="303"/>
        <end position="322"/>
    </location>
</feature>
<feature type="transmembrane region" description="Helical" evidence="6">
    <location>
        <begin position="387"/>
        <end position="410"/>
    </location>
</feature>
<evidence type="ECO:0000256" key="3">
    <source>
        <dbReference type="ARBA" id="ARBA00022692"/>
    </source>
</evidence>
<keyword evidence="2" id="KW-1003">Cell membrane</keyword>
<dbReference type="AlphaFoldDB" id="A0A6B0SDW9"/>
<feature type="transmembrane region" description="Helical" evidence="6">
    <location>
        <begin position="43"/>
        <end position="63"/>
    </location>
</feature>
<feature type="transmembrane region" description="Helical" evidence="6">
    <location>
        <begin position="120"/>
        <end position="140"/>
    </location>
</feature>
<comment type="caution">
    <text evidence="7">The sequence shown here is derived from an EMBL/GenBank/DDBJ whole genome shotgun (WGS) entry which is preliminary data.</text>
</comment>
<dbReference type="Pfam" id="PF01943">
    <property type="entry name" value="Polysacc_synt"/>
    <property type="match status" value="1"/>
</dbReference>
<feature type="transmembrane region" description="Helical" evidence="6">
    <location>
        <begin position="455"/>
        <end position="479"/>
    </location>
</feature>
<feature type="transmembrane region" description="Helical" evidence="6">
    <location>
        <begin position="182"/>
        <end position="201"/>
    </location>
</feature>
<comment type="subcellular location">
    <subcellularLocation>
        <location evidence="1">Cell membrane</location>
        <topology evidence="1">Multi-pass membrane protein</topology>
    </subcellularLocation>
</comment>
<name>A0A6B0SDW9_9EURY</name>
<reference evidence="7 8" key="1">
    <citation type="submission" date="2019-12" db="EMBL/GenBank/DDBJ databases">
        <title>Isolation and characterization of three novel carbon monoxide-oxidizing members of Halobacteria from salione crusts and soils.</title>
        <authorList>
            <person name="Myers M.R."/>
            <person name="King G.M."/>
        </authorList>
    </citation>
    <scope>NUCLEOTIDE SEQUENCE [LARGE SCALE GENOMIC DNA]</scope>
    <source>
        <strain evidence="7 8">PCN9</strain>
    </source>
</reference>
<evidence type="ECO:0000313" key="8">
    <source>
        <dbReference type="Proteomes" id="UP000471521"/>
    </source>
</evidence>
<dbReference type="PANTHER" id="PTHR30250:SF11">
    <property type="entry name" value="O-ANTIGEN TRANSPORTER-RELATED"/>
    <property type="match status" value="1"/>
</dbReference>
<keyword evidence="3 6" id="KW-0812">Transmembrane</keyword>
<dbReference type="PANTHER" id="PTHR30250">
    <property type="entry name" value="PST FAMILY PREDICTED COLANIC ACID TRANSPORTER"/>
    <property type="match status" value="1"/>
</dbReference>
<dbReference type="OrthoDB" id="202076at2157"/>
<keyword evidence="5 6" id="KW-0472">Membrane</keyword>
<evidence type="ECO:0000256" key="1">
    <source>
        <dbReference type="ARBA" id="ARBA00004651"/>
    </source>
</evidence>
<dbReference type="GO" id="GO:0005886">
    <property type="term" value="C:plasma membrane"/>
    <property type="evidence" value="ECO:0007669"/>
    <property type="project" value="UniProtKB-SubCell"/>
</dbReference>
<organism evidence="7 8">
    <name type="scientific">Halobacterium bonnevillei</name>
    <dbReference type="NCBI Taxonomy" id="2692200"/>
    <lineage>
        <taxon>Archaea</taxon>
        <taxon>Methanobacteriati</taxon>
        <taxon>Methanobacteriota</taxon>
        <taxon>Stenosarchaea group</taxon>
        <taxon>Halobacteria</taxon>
        <taxon>Halobacteriales</taxon>
        <taxon>Halobacteriaceae</taxon>
        <taxon>Halobacterium</taxon>
    </lineage>
</organism>
<sequence length="489" mass="51515">MSLVDRIARGVKAMLGARVLNLASNGVLIVLLTRVLLDPEQFGQLNFVLSALGVVTILATLGLPKSAARYVTEFSETDPGQVPHVVRKSLTFILALVVVVAGGTLLLGRPVANALGTPSLVPFLLAGSLFVAARALTKYFSALFQGFNRVTYSATVSAVTSVSRLPLVAGFVVLGFGVGGALYGYVASFALAAGVGGYLAYTRFYTGYEAADAPADDLSKRLLEYSVPLTATRGANVLDKKVDTLLVGVLLNMTAVGYYTIAKQVSDFVSAPASSFGYTVSPALGEQSSKDQTERAAKLYEQSLQYVLLAYVPAVVGLILVADPMVRYVFGSDYLGAVPVLQVFSGFMLVNAVNKVTSDGLDYLGRARSRAVIKSAMAVSNAGLNLLLIPVLGVVGAAVATVITYTVYTLSNVYFIHQELTIRFGFVLRRLAVTCLVTVAMAAAVWLALPYVTGLLTLFGAVFLGFGTWAALSVAGGILDVKRVAKLLT</sequence>
<evidence type="ECO:0000256" key="4">
    <source>
        <dbReference type="ARBA" id="ARBA00022989"/>
    </source>
</evidence>
<keyword evidence="4 6" id="KW-1133">Transmembrane helix</keyword>
<dbReference type="RefSeq" id="WP_159525200.1">
    <property type="nucleotide sequence ID" value="NZ_WUUU01000010.1"/>
</dbReference>
<gene>
    <name evidence="7" type="ORF">GRX66_02985</name>
</gene>
<dbReference type="InterPro" id="IPR002797">
    <property type="entry name" value="Polysacc_synth"/>
</dbReference>
<dbReference type="EMBL" id="WUUU01000010">
    <property type="protein sequence ID" value="MXR19618.1"/>
    <property type="molecule type" value="Genomic_DNA"/>
</dbReference>
<keyword evidence="8" id="KW-1185">Reference proteome</keyword>
<evidence type="ECO:0000256" key="5">
    <source>
        <dbReference type="ARBA" id="ARBA00023136"/>
    </source>
</evidence>
<evidence type="ECO:0000256" key="6">
    <source>
        <dbReference type="SAM" id="Phobius"/>
    </source>
</evidence>
<proteinExistence type="predicted"/>
<evidence type="ECO:0000313" key="7">
    <source>
        <dbReference type="EMBL" id="MXR19618.1"/>
    </source>
</evidence>